<reference evidence="2" key="1">
    <citation type="journal article" date="2014" name="Front. Microbiol.">
        <title>High frequency of phylogenetically diverse reductive dehalogenase-homologous genes in deep subseafloor sedimentary metagenomes.</title>
        <authorList>
            <person name="Kawai M."/>
            <person name="Futagami T."/>
            <person name="Toyoda A."/>
            <person name="Takaki Y."/>
            <person name="Nishi S."/>
            <person name="Hori S."/>
            <person name="Arai W."/>
            <person name="Tsubouchi T."/>
            <person name="Morono Y."/>
            <person name="Uchiyama I."/>
            <person name="Ito T."/>
            <person name="Fujiyama A."/>
            <person name="Inagaki F."/>
            <person name="Takami H."/>
        </authorList>
    </citation>
    <scope>NUCLEOTIDE SEQUENCE</scope>
    <source>
        <strain evidence="2">Expedition CK06-06</strain>
    </source>
</reference>
<dbReference type="PROSITE" id="PS00600">
    <property type="entry name" value="AA_TRANSFER_CLASS_3"/>
    <property type="match status" value="1"/>
</dbReference>
<dbReference type="GO" id="GO:0042802">
    <property type="term" value="F:identical protein binding"/>
    <property type="evidence" value="ECO:0007669"/>
    <property type="project" value="TreeGrafter"/>
</dbReference>
<evidence type="ECO:0000313" key="2">
    <source>
        <dbReference type="EMBL" id="GAH44005.1"/>
    </source>
</evidence>
<protein>
    <submittedName>
        <fullName evidence="2">Uncharacterized protein</fullName>
    </submittedName>
</protein>
<dbReference type="InterPro" id="IPR015421">
    <property type="entry name" value="PyrdxlP-dep_Trfase_major"/>
</dbReference>
<dbReference type="SUPFAM" id="SSF53383">
    <property type="entry name" value="PLP-dependent transferases"/>
    <property type="match status" value="1"/>
</dbReference>
<dbReference type="CDD" id="cd00610">
    <property type="entry name" value="OAT_like"/>
    <property type="match status" value="1"/>
</dbReference>
<organism evidence="2">
    <name type="scientific">marine sediment metagenome</name>
    <dbReference type="NCBI Taxonomy" id="412755"/>
    <lineage>
        <taxon>unclassified sequences</taxon>
        <taxon>metagenomes</taxon>
        <taxon>ecological metagenomes</taxon>
    </lineage>
</organism>
<dbReference type="Gene3D" id="3.40.640.10">
    <property type="entry name" value="Type I PLP-dependent aspartate aminotransferase-like (Major domain)"/>
    <property type="match status" value="1"/>
</dbReference>
<dbReference type="InterPro" id="IPR015424">
    <property type="entry name" value="PyrdxlP-dep_Trfase"/>
</dbReference>
<dbReference type="InterPro" id="IPR050103">
    <property type="entry name" value="Class-III_PLP-dep_AT"/>
</dbReference>
<dbReference type="InterPro" id="IPR005814">
    <property type="entry name" value="Aminotrans_3"/>
</dbReference>
<sequence>MKIQFGGPTGSDAVEMSLKFAKRMNQRQSFVSFEGAYHGMTAGALSLTSGRSWKEHFLPLLPEIQFLPYAYCFRCPFQRKPENCDLLCAQYYDRKLNDPHSGLVLPAGTIIEPIQGEGGSIIPPKGYIKQIEEISRNYEIPIIFDEIQSGFGRTGKFFSFEHDKATPDIITMSKALGGGFPLSAIAYREEFEEKNTWTKGAHIGTFRGNVTAMAAGVATIDFMVENDLVNYTSNLGVYMLQSLEKIQKNSSIVGEVRGKG</sequence>
<dbReference type="AlphaFoldDB" id="X1GGT2"/>
<comment type="cofactor">
    <cofactor evidence="1">
        <name>pyridoxal 5'-phosphate</name>
        <dbReference type="ChEBI" id="CHEBI:597326"/>
    </cofactor>
</comment>
<comment type="caution">
    <text evidence="2">The sequence shown here is derived from an EMBL/GenBank/DDBJ whole genome shotgun (WGS) entry which is preliminary data.</text>
</comment>
<gene>
    <name evidence="2" type="ORF">S03H2_14429</name>
</gene>
<dbReference type="InterPro" id="IPR049704">
    <property type="entry name" value="Aminotrans_3_PPA_site"/>
</dbReference>
<proteinExistence type="predicted"/>
<name>X1GGT2_9ZZZZ</name>
<evidence type="ECO:0000256" key="1">
    <source>
        <dbReference type="ARBA" id="ARBA00001933"/>
    </source>
</evidence>
<dbReference type="GO" id="GO:0008483">
    <property type="term" value="F:transaminase activity"/>
    <property type="evidence" value="ECO:0007669"/>
    <property type="project" value="InterPro"/>
</dbReference>
<dbReference type="Pfam" id="PF00202">
    <property type="entry name" value="Aminotran_3"/>
    <property type="match status" value="1"/>
</dbReference>
<dbReference type="EMBL" id="BARU01007324">
    <property type="protein sequence ID" value="GAH44005.1"/>
    <property type="molecule type" value="Genomic_DNA"/>
</dbReference>
<feature type="non-terminal residue" evidence="2">
    <location>
        <position position="260"/>
    </location>
</feature>
<dbReference type="GO" id="GO:0030170">
    <property type="term" value="F:pyridoxal phosphate binding"/>
    <property type="evidence" value="ECO:0007669"/>
    <property type="project" value="InterPro"/>
</dbReference>
<dbReference type="PANTHER" id="PTHR11986">
    <property type="entry name" value="AMINOTRANSFERASE CLASS III"/>
    <property type="match status" value="1"/>
</dbReference>
<accession>X1GGT2</accession>